<dbReference type="PROSITE" id="PS51352">
    <property type="entry name" value="THIOREDOXIN_2"/>
    <property type="match status" value="1"/>
</dbReference>
<dbReference type="PANTHER" id="PTHR43640">
    <property type="entry name" value="OS07G0260300 PROTEIN"/>
    <property type="match status" value="1"/>
</dbReference>
<dbReference type="InterPro" id="IPR013766">
    <property type="entry name" value="Thioredoxin_domain"/>
</dbReference>
<dbReference type="EMBL" id="SOAG01000001">
    <property type="protein sequence ID" value="TDS66187.1"/>
    <property type="molecule type" value="Genomic_DNA"/>
</dbReference>
<dbReference type="Gene3D" id="3.40.30.10">
    <property type="entry name" value="Glutaredoxin"/>
    <property type="match status" value="1"/>
</dbReference>
<name>A0A4R7F635_9FLAO</name>
<gene>
    <name evidence="2" type="ORF">C8P70_10183</name>
</gene>
<keyword evidence="3" id="KW-1185">Reference proteome</keyword>
<reference evidence="2 3" key="1">
    <citation type="submission" date="2019-03" db="EMBL/GenBank/DDBJ databases">
        <title>Genomic Encyclopedia of Archaeal and Bacterial Type Strains, Phase II (KMG-II): from individual species to whole genera.</title>
        <authorList>
            <person name="Goeker M."/>
        </authorList>
    </citation>
    <scope>NUCLEOTIDE SEQUENCE [LARGE SCALE GENOMIC DNA]</scope>
    <source>
        <strain evidence="2 3">DSM 28213</strain>
    </source>
</reference>
<protein>
    <submittedName>
        <fullName evidence="2">AhpC/TSA family protein</fullName>
    </submittedName>
</protein>
<dbReference type="PROSITE" id="PS51257">
    <property type="entry name" value="PROKAR_LIPOPROTEIN"/>
    <property type="match status" value="1"/>
</dbReference>
<dbReference type="Pfam" id="PF08534">
    <property type="entry name" value="Redoxin"/>
    <property type="match status" value="1"/>
</dbReference>
<evidence type="ECO:0000259" key="1">
    <source>
        <dbReference type="PROSITE" id="PS51352"/>
    </source>
</evidence>
<sequence>MKKIVILILCVAAFSSCKKEVKKKVEQESQLKETVENIEEKQNENVRSGYKIGDEATDFKLIGTDDKKHSLADFPEAKGFIVIFSCNHCPYVVAYEDRIVALDAKYKPLGYPVIAINPNDASIQPEDGLQEMKIRAQEKGFTFPYLADEGQKIFPQYGATRTPHVFILQKENNKNIVKYIGAIDDNFEDANDVTEKYVESAVDALLNGEEIKQKETVAIGCTIKVKK</sequence>
<dbReference type="RefSeq" id="WP_208293368.1">
    <property type="nucleotide sequence ID" value="NZ_SOAG01000001.1"/>
</dbReference>
<dbReference type="Proteomes" id="UP000295215">
    <property type="component" value="Unassembled WGS sequence"/>
</dbReference>
<organism evidence="2 3">
    <name type="scientific">Myroides indicus</name>
    <dbReference type="NCBI Taxonomy" id="1323422"/>
    <lineage>
        <taxon>Bacteria</taxon>
        <taxon>Pseudomonadati</taxon>
        <taxon>Bacteroidota</taxon>
        <taxon>Flavobacteriia</taxon>
        <taxon>Flavobacteriales</taxon>
        <taxon>Flavobacteriaceae</taxon>
        <taxon>Myroides</taxon>
    </lineage>
</organism>
<feature type="domain" description="Thioredoxin" evidence="1">
    <location>
        <begin position="50"/>
        <end position="207"/>
    </location>
</feature>
<dbReference type="InterPro" id="IPR047262">
    <property type="entry name" value="PRX-like1"/>
</dbReference>
<comment type="caution">
    <text evidence="2">The sequence shown here is derived from an EMBL/GenBank/DDBJ whole genome shotgun (WGS) entry which is preliminary data.</text>
</comment>
<dbReference type="InterPro" id="IPR013740">
    <property type="entry name" value="Redoxin"/>
</dbReference>
<dbReference type="SUPFAM" id="SSF52833">
    <property type="entry name" value="Thioredoxin-like"/>
    <property type="match status" value="1"/>
</dbReference>
<dbReference type="AlphaFoldDB" id="A0A4R7F635"/>
<dbReference type="InterPro" id="IPR036249">
    <property type="entry name" value="Thioredoxin-like_sf"/>
</dbReference>
<dbReference type="PANTHER" id="PTHR43640:SF1">
    <property type="entry name" value="THIOREDOXIN-DEPENDENT PEROXIREDOXIN"/>
    <property type="match status" value="1"/>
</dbReference>
<dbReference type="GO" id="GO:0016491">
    <property type="term" value="F:oxidoreductase activity"/>
    <property type="evidence" value="ECO:0007669"/>
    <property type="project" value="InterPro"/>
</dbReference>
<evidence type="ECO:0000313" key="2">
    <source>
        <dbReference type="EMBL" id="TDS66187.1"/>
    </source>
</evidence>
<dbReference type="CDD" id="cd02969">
    <property type="entry name" value="PRX_like1"/>
    <property type="match status" value="1"/>
</dbReference>
<evidence type="ECO:0000313" key="3">
    <source>
        <dbReference type="Proteomes" id="UP000295215"/>
    </source>
</evidence>
<accession>A0A4R7F635</accession>
<proteinExistence type="predicted"/>